<keyword evidence="1" id="KW-0175">Coiled coil</keyword>
<dbReference type="PANTHER" id="PTHR48125:SF12">
    <property type="entry name" value="AT HOOK TRANSCRIPTION FACTOR FAMILY-RELATED"/>
    <property type="match status" value="1"/>
</dbReference>
<feature type="compositionally biased region" description="Low complexity" evidence="2">
    <location>
        <begin position="118"/>
        <end position="155"/>
    </location>
</feature>
<organism evidence="3 4">
    <name type="scientific">Phytophthora sojae (strain P6497)</name>
    <name type="common">Soybean stem and root rot agent</name>
    <name type="synonym">Phytophthora megasperma f. sp. glycines</name>
    <dbReference type="NCBI Taxonomy" id="1094619"/>
    <lineage>
        <taxon>Eukaryota</taxon>
        <taxon>Sar</taxon>
        <taxon>Stramenopiles</taxon>
        <taxon>Oomycota</taxon>
        <taxon>Peronosporomycetes</taxon>
        <taxon>Peronosporales</taxon>
        <taxon>Peronosporaceae</taxon>
        <taxon>Phytophthora</taxon>
    </lineage>
</organism>
<evidence type="ECO:0000256" key="1">
    <source>
        <dbReference type="SAM" id="Coils"/>
    </source>
</evidence>
<dbReference type="PANTHER" id="PTHR48125">
    <property type="entry name" value="LP07818P1"/>
    <property type="match status" value="1"/>
</dbReference>
<feature type="region of interest" description="Disordered" evidence="2">
    <location>
        <begin position="1"/>
        <end position="26"/>
    </location>
</feature>
<feature type="compositionally biased region" description="Basic and acidic residues" evidence="2">
    <location>
        <begin position="810"/>
        <end position="828"/>
    </location>
</feature>
<sequence>MASVSRADRPPQGRPELADQRKSAGPALRDHVGLATFVLGTPLVKSGHAGRDAQLRLMKFVPPTMFKLLAASHACLTTDSSTSDAAGIGSDDNYVSSTDDSASVGDSDKDNNDDNDVTDSNSASADAATLQSSAESASTSSDARNDAPASRPSARALRRLRKERDYPFRHSIGDLFDKPEHAETAKSLRSAFAFSIDRHFRFVKALRNLIPDAADHRARNLLHRLSELILVPLVDQSEHLCTYLDRKILEYSTGTPAPGPSAPARAASPYPMTPVDDGPPASSQEAAVPSLPSCAERSTAGFTGFAFVADRDPGSWDFVDALVSGVRLHRRPFTDVDGASTVVSGDLWSGGGLRLDSRRATAPPPAPSPERQRGPGQRHFGVDRDHTRGTAPLSLDGSSGPGPLAPVLHAGVSPSVAQSVGREIARAHLVGSGSSALSSSDQQLWQAFLAPPRGLASPAVGGAIHIATRDADKSALSTLLGLPPSQPPSTPPIAYVPLTAVDVRGLVADRSGAARIRDIEGIAHLAVRVPGFTAHELQTLAELLPPGDETAGDILVPSRLIGACDTMAPGSRGRAAEIQAEPLIDLFGPDHFGFRVLNTLRSRQFALGRVEDLTEVCRHQDADVSEDCLTCRNLNLALRRSQENRRKEGAQWRARVAKLRGDLRGEYNALVEKTRLILQAEHDDLRRAQEQLVLAEVDSSKARRDLAVLAAEQGNSSRMSRGSDARTLDSKQRNAIGDWEAFRDVVGAFERGQPVPCQLSVTVTRLDGGGSGAPFPEPSTPSTPSVPDRGLAQDRPAPGDEVPRPALGRLPRDQGPSRDDVTEDRQGHDVPGILVSIRGLGVDGSSASGARDHSADLPRLPGRRYQGLKAVVSREVRSGVTGGISSRDCYQVRERRQHSAVRDIEVVEIADDSDLDTDVGLDSSGTRMSSDGSRQVRPVGYAPETNRRSARYRAIDSDADPPRPDSEIQSLLSSGCALEDRDLQQSQDIVRGVRADIMLIHTMLRENVLIEVLRRLLCLGILDDVWWTRHVPEKYFVAAVVLANASRWEVDASRPWSAIPTERLDSPTPSNSESDASVTDERRHGGASRSRKRVLGSSGPGTGGQDMVPATPASKRGRSGAHRRETRPAQGNQEGQLARAREQALGSRDVEPPEPGAPSWIVYGVRVTRAKVRHGGLQSLGFADYQCLRGSLHLVQKRLLTGDYIGLLTVTSTQPLLPWDIMFQRRITVFCFFKQYSAMSSGLRSLVIEYVAHMREWRRAFWERTHWVENDRSDPAVSQLYADRRRRQHAWAGAWKTLRAQIEKLPEVERVLFEQEPGLWRRPHLICTWILMDKSADYPLAEQLELLDSREPARAYWSVPDSSARIAESVDVEVWSARVDNANERASRVIPVPPAMPPVS</sequence>
<dbReference type="GeneID" id="20647328"/>
<evidence type="ECO:0000313" key="3">
    <source>
        <dbReference type="EMBL" id="EGZ10386.1"/>
    </source>
</evidence>
<evidence type="ECO:0000313" key="4">
    <source>
        <dbReference type="Proteomes" id="UP000002640"/>
    </source>
</evidence>
<feature type="region of interest" description="Disordered" evidence="2">
    <location>
        <begin position="347"/>
        <end position="405"/>
    </location>
</feature>
<gene>
    <name evidence="3" type="ORF">PHYSODRAFT_337210</name>
</gene>
<feature type="compositionally biased region" description="Polar residues" evidence="2">
    <location>
        <begin position="1067"/>
        <end position="1077"/>
    </location>
</feature>
<evidence type="ECO:0000256" key="2">
    <source>
        <dbReference type="SAM" id="MobiDB-lite"/>
    </source>
</evidence>
<feature type="region of interest" description="Disordered" evidence="2">
    <location>
        <begin position="763"/>
        <end position="832"/>
    </location>
</feature>
<dbReference type="EMBL" id="JH159158">
    <property type="protein sequence ID" value="EGZ10386.1"/>
    <property type="molecule type" value="Genomic_DNA"/>
</dbReference>
<feature type="compositionally biased region" description="Basic residues" evidence="2">
    <location>
        <begin position="1085"/>
        <end position="1094"/>
    </location>
</feature>
<name>G4ZZP0_PHYSP</name>
<feature type="region of interest" description="Disordered" evidence="2">
    <location>
        <begin position="79"/>
        <end position="160"/>
    </location>
</feature>
<feature type="region of interest" description="Disordered" evidence="2">
    <location>
        <begin position="255"/>
        <end position="287"/>
    </location>
</feature>
<dbReference type="InParanoid" id="G4ZZP0"/>
<feature type="region of interest" description="Disordered" evidence="2">
    <location>
        <begin position="915"/>
        <end position="967"/>
    </location>
</feature>
<feature type="region of interest" description="Disordered" evidence="2">
    <location>
        <begin position="1059"/>
        <end position="1153"/>
    </location>
</feature>
<protein>
    <submittedName>
        <fullName evidence="3">Uncharacterized protein</fullName>
    </submittedName>
</protein>
<feature type="coiled-coil region" evidence="1">
    <location>
        <begin position="678"/>
        <end position="705"/>
    </location>
</feature>
<keyword evidence="4" id="KW-1185">Reference proteome</keyword>
<proteinExistence type="predicted"/>
<accession>G4ZZP0</accession>
<dbReference type="RefSeq" id="XP_009533131.1">
    <property type="nucleotide sequence ID" value="XM_009534836.1"/>
</dbReference>
<feature type="compositionally biased region" description="Basic and acidic residues" evidence="2">
    <location>
        <begin position="953"/>
        <end position="966"/>
    </location>
</feature>
<dbReference type="KEGG" id="psoj:PHYSODRAFT_337210"/>
<reference evidence="3 4" key="1">
    <citation type="journal article" date="2006" name="Science">
        <title>Phytophthora genome sequences uncover evolutionary origins and mechanisms of pathogenesis.</title>
        <authorList>
            <person name="Tyler B.M."/>
            <person name="Tripathy S."/>
            <person name="Zhang X."/>
            <person name="Dehal P."/>
            <person name="Jiang R.H."/>
            <person name="Aerts A."/>
            <person name="Arredondo F.D."/>
            <person name="Baxter L."/>
            <person name="Bensasson D."/>
            <person name="Beynon J.L."/>
            <person name="Chapman J."/>
            <person name="Damasceno C.M."/>
            <person name="Dorrance A.E."/>
            <person name="Dou D."/>
            <person name="Dickerman A.W."/>
            <person name="Dubchak I.L."/>
            <person name="Garbelotto M."/>
            <person name="Gijzen M."/>
            <person name="Gordon S.G."/>
            <person name="Govers F."/>
            <person name="Grunwald N.J."/>
            <person name="Huang W."/>
            <person name="Ivors K.L."/>
            <person name="Jones R.W."/>
            <person name="Kamoun S."/>
            <person name="Krampis K."/>
            <person name="Lamour K.H."/>
            <person name="Lee M.K."/>
            <person name="McDonald W.H."/>
            <person name="Medina M."/>
            <person name="Meijer H.J."/>
            <person name="Nordberg E.K."/>
            <person name="Maclean D.J."/>
            <person name="Ospina-Giraldo M.D."/>
            <person name="Morris P.F."/>
            <person name="Phuntumart V."/>
            <person name="Putnam N.H."/>
            <person name="Rash S."/>
            <person name="Rose J.K."/>
            <person name="Sakihama Y."/>
            <person name="Salamov A.A."/>
            <person name="Savidor A."/>
            <person name="Scheuring C.F."/>
            <person name="Smith B.M."/>
            <person name="Sobral B.W."/>
            <person name="Terry A."/>
            <person name="Torto-Alalibo T.A."/>
            <person name="Win J."/>
            <person name="Xu Z."/>
            <person name="Zhang H."/>
            <person name="Grigoriev I.V."/>
            <person name="Rokhsar D.S."/>
            <person name="Boore J.L."/>
        </authorList>
    </citation>
    <scope>NUCLEOTIDE SEQUENCE [LARGE SCALE GENOMIC DNA]</scope>
    <source>
        <strain evidence="3 4">P6497</strain>
    </source>
</reference>
<feature type="compositionally biased region" description="Low complexity" evidence="2">
    <location>
        <begin position="255"/>
        <end position="269"/>
    </location>
</feature>
<dbReference type="Proteomes" id="UP000002640">
    <property type="component" value="Unassembled WGS sequence"/>
</dbReference>